<evidence type="ECO:0000256" key="1">
    <source>
        <dbReference type="ARBA" id="ARBA00001946"/>
    </source>
</evidence>
<evidence type="ECO:0000256" key="2">
    <source>
        <dbReference type="ARBA" id="ARBA00022723"/>
    </source>
</evidence>
<dbReference type="AlphaFoldDB" id="A0A1D7QTM6"/>
<dbReference type="KEGG" id="bbev:BBEV_1003"/>
<keyword evidence="2" id="KW-0479">Metal-binding</keyword>
<dbReference type="PANTHER" id="PTHR30001:SF0">
    <property type="entry name" value="RIBONUCLEASE G"/>
    <property type="match status" value="1"/>
</dbReference>
<dbReference type="GO" id="GO:0006364">
    <property type="term" value="P:rRNA processing"/>
    <property type="evidence" value="ECO:0007669"/>
    <property type="project" value="TreeGrafter"/>
</dbReference>
<dbReference type="SUPFAM" id="SSF50249">
    <property type="entry name" value="Nucleic acid-binding proteins"/>
    <property type="match status" value="1"/>
</dbReference>
<dbReference type="Gene3D" id="2.40.50.140">
    <property type="entry name" value="Nucleic acid-binding proteins"/>
    <property type="match status" value="1"/>
</dbReference>
<evidence type="ECO:0000256" key="4">
    <source>
        <dbReference type="ARBA" id="ARBA00022842"/>
    </source>
</evidence>
<dbReference type="GO" id="GO:0004540">
    <property type="term" value="F:RNA nuclease activity"/>
    <property type="evidence" value="ECO:0007669"/>
    <property type="project" value="InterPro"/>
</dbReference>
<evidence type="ECO:0000259" key="6">
    <source>
        <dbReference type="Pfam" id="PF10150"/>
    </source>
</evidence>
<accession>A0A1D7QTM6</accession>
<dbReference type="GO" id="GO:0016787">
    <property type="term" value="F:hydrolase activity"/>
    <property type="evidence" value="ECO:0007669"/>
    <property type="project" value="UniProtKB-KW"/>
</dbReference>
<organism evidence="7 8">
    <name type="scientific">Salisediminibacterium beveridgei</name>
    <dbReference type="NCBI Taxonomy" id="632773"/>
    <lineage>
        <taxon>Bacteria</taxon>
        <taxon>Bacillati</taxon>
        <taxon>Bacillota</taxon>
        <taxon>Bacilli</taxon>
        <taxon>Bacillales</taxon>
        <taxon>Bacillaceae</taxon>
        <taxon>Salisediminibacterium</taxon>
    </lineage>
</organism>
<evidence type="ECO:0000313" key="8">
    <source>
        <dbReference type="Proteomes" id="UP000094463"/>
    </source>
</evidence>
<name>A0A1D7QTM6_9BACI</name>
<dbReference type="Pfam" id="PF10150">
    <property type="entry name" value="RNase_E_G"/>
    <property type="match status" value="1"/>
</dbReference>
<dbReference type="EC" id="3.1.4.-" evidence="7"/>
<keyword evidence="4" id="KW-0460">Magnesium</keyword>
<dbReference type="PANTHER" id="PTHR30001">
    <property type="entry name" value="RIBONUCLEASE"/>
    <property type="match status" value="1"/>
</dbReference>
<dbReference type="CDD" id="cd04453">
    <property type="entry name" value="S1_RNase_E"/>
    <property type="match status" value="1"/>
</dbReference>
<dbReference type="Proteomes" id="UP000094463">
    <property type="component" value="Chromosome"/>
</dbReference>
<evidence type="ECO:0000256" key="5">
    <source>
        <dbReference type="ARBA" id="ARBA00022884"/>
    </source>
</evidence>
<dbReference type="OrthoDB" id="9804278at2"/>
<dbReference type="InterPro" id="IPR019307">
    <property type="entry name" value="RNA-bd_AU-1/RNase_E/G"/>
</dbReference>
<proteinExistence type="predicted"/>
<comment type="cofactor">
    <cofactor evidence="1">
        <name>Mg(2+)</name>
        <dbReference type="ChEBI" id="CHEBI:18420"/>
    </cofactor>
</comment>
<keyword evidence="8" id="KW-1185">Reference proteome</keyword>
<feature type="domain" description="RNA-binding protein AU-1/Ribonuclease E/G" evidence="6">
    <location>
        <begin position="122"/>
        <end position="389"/>
    </location>
</feature>
<keyword evidence="3 7" id="KW-0378">Hydrolase</keyword>
<dbReference type="GO" id="GO:0046872">
    <property type="term" value="F:metal ion binding"/>
    <property type="evidence" value="ECO:0007669"/>
    <property type="project" value="UniProtKB-KW"/>
</dbReference>
<gene>
    <name evidence="7" type="primary">rne</name>
    <name evidence="7" type="ORF">BBEV_1003</name>
</gene>
<dbReference type="PATRIC" id="fig|632773.3.peg.1066"/>
<dbReference type="NCBIfam" id="TIGR00757">
    <property type="entry name" value="RNaseEG"/>
    <property type="match status" value="1"/>
</dbReference>
<dbReference type="GO" id="GO:0003723">
    <property type="term" value="F:RNA binding"/>
    <property type="evidence" value="ECO:0007669"/>
    <property type="project" value="UniProtKB-KW"/>
</dbReference>
<protein>
    <submittedName>
        <fullName evidence="7">Ribonuclease Rne/Rng family</fullName>
        <ecNumber evidence="7">3.1.4.-</ecNumber>
    </submittedName>
</protein>
<evidence type="ECO:0000256" key="3">
    <source>
        <dbReference type="ARBA" id="ARBA00022801"/>
    </source>
</evidence>
<dbReference type="STRING" id="632773.BBEV_1003"/>
<keyword evidence="5" id="KW-0694">RNA-binding</keyword>
<evidence type="ECO:0000313" key="7">
    <source>
        <dbReference type="EMBL" id="AOM82372.1"/>
    </source>
</evidence>
<dbReference type="InterPro" id="IPR004659">
    <property type="entry name" value="RNase_E/G"/>
</dbReference>
<dbReference type="GO" id="GO:0005737">
    <property type="term" value="C:cytoplasm"/>
    <property type="evidence" value="ECO:0007669"/>
    <property type="project" value="TreeGrafter"/>
</dbReference>
<dbReference type="InterPro" id="IPR012340">
    <property type="entry name" value="NA-bd_OB-fold"/>
</dbReference>
<reference evidence="7 8" key="1">
    <citation type="submission" date="2015-08" db="EMBL/GenBank/DDBJ databases">
        <title>The complete genome sequence of Bacillus beveridgei MLTeJB.</title>
        <authorList>
            <person name="Hanson T.E."/>
            <person name="Mesa C."/>
            <person name="Basesman S.M."/>
            <person name="Oremland R.S."/>
        </authorList>
    </citation>
    <scope>NUCLEOTIDE SEQUENCE [LARGE SCALE GENOMIC DNA]</scope>
    <source>
        <strain evidence="7 8">MLTeJB</strain>
    </source>
</reference>
<dbReference type="EMBL" id="CP012502">
    <property type="protein sequence ID" value="AOM82372.1"/>
    <property type="molecule type" value="Genomic_DNA"/>
</dbReference>
<sequence>MNEAMSRTIALHRGLFDLRGAVLENERIVEWLMDQTQSETEPGMLVIGQVEAIHDGMEAAFVDIGSGKRAYLNKTELKSWHHREEGQEPAISSLVTKGAYLLLEITRAGTDTKGPKVTEMISFPGKYSVYLPFSSYIAVSKKMSSNRTRETWREWGKKAVSEPEGMIIRTHAEGEAKETIAEEIKLLQEKYQEVETAFHQGGGKAGTVLFDPSRLLARVARDYLTAEDTQVLTDHHDDYRWLKRERQVIQEGAAVNFSKRSLSEVFGFDQAMHQTLRPYVWLPNGGSILIEATEAMTVVDVNSGRYTGKENLRQTAYITNLAAAKVIARELRLRDVSGIVLIDFIDMEEDQHREDVVKTLKEACKKDRTMVQVAGFTSLGLVEMTRKKTRASLQERLLDTCGICQGKGDVPGEAERLYQCGEALMKAGLDGTEAIWLEVNPSLLEEINHRFGDVHEAVTGGLTAAVYVTSDAGEPAFSIRMTAENEDAVKERIERQEKPWIRL</sequence>